<evidence type="ECO:0000256" key="1">
    <source>
        <dbReference type="ARBA" id="ARBA00009762"/>
    </source>
</evidence>
<comment type="caution">
    <text evidence="2">The sequence shown here is derived from an EMBL/GenBank/DDBJ whole genome shotgun (WGS) entry which is preliminary data.</text>
</comment>
<dbReference type="AlphaFoldDB" id="A0A9W8EE64"/>
<gene>
    <name evidence="2" type="primary">PRIM1</name>
    <name evidence="2" type="ORF">H4R34_001788</name>
</gene>
<dbReference type="EMBL" id="JANBQB010000097">
    <property type="protein sequence ID" value="KAJ1982245.1"/>
    <property type="molecule type" value="Genomic_DNA"/>
</dbReference>
<accession>A0A9W8EE64</accession>
<name>A0A9W8EE64_9FUNG</name>
<comment type="similarity">
    <text evidence="1">Belongs to the eukaryotic-type primase small subunit family.</text>
</comment>
<dbReference type="SUPFAM" id="SSF56747">
    <property type="entry name" value="Prim-pol domain"/>
    <property type="match status" value="1"/>
</dbReference>
<reference evidence="2" key="1">
    <citation type="submission" date="2022-07" db="EMBL/GenBank/DDBJ databases">
        <title>Phylogenomic reconstructions and comparative analyses of Kickxellomycotina fungi.</title>
        <authorList>
            <person name="Reynolds N.K."/>
            <person name="Stajich J.E."/>
            <person name="Barry K."/>
            <person name="Grigoriev I.V."/>
            <person name="Crous P."/>
            <person name="Smith M.E."/>
        </authorList>
    </citation>
    <scope>NUCLEOTIDE SEQUENCE</scope>
    <source>
        <strain evidence="2">RSA 567</strain>
    </source>
</reference>
<dbReference type="Gene3D" id="3.90.920.10">
    <property type="entry name" value="DNA primase, PRIM domain"/>
    <property type="match status" value="1"/>
</dbReference>
<sequence>MASGKVCVPIHPDHFDDFDPFTVPTLACLLKEVTELDNAMDIDTTVVKTTNASKSLLRPFIKVFEEFVNGIRREQRQLKEEMSMEF</sequence>
<dbReference type="OrthoDB" id="19606at2759"/>
<protein>
    <submittedName>
        <fullName evidence="2">Primase, DNA, polypeptide 1 (49kDa)</fullName>
    </submittedName>
</protein>
<evidence type="ECO:0000313" key="3">
    <source>
        <dbReference type="Proteomes" id="UP001151582"/>
    </source>
</evidence>
<proteinExistence type="inferred from homology"/>
<dbReference type="PANTHER" id="PTHR10536">
    <property type="entry name" value="DNA PRIMASE SMALL SUBUNIT"/>
    <property type="match status" value="1"/>
</dbReference>
<keyword evidence="3" id="KW-1185">Reference proteome</keyword>
<evidence type="ECO:0000313" key="2">
    <source>
        <dbReference type="EMBL" id="KAJ1982245.1"/>
    </source>
</evidence>
<organism evidence="2 3">
    <name type="scientific">Dimargaris verticillata</name>
    <dbReference type="NCBI Taxonomy" id="2761393"/>
    <lineage>
        <taxon>Eukaryota</taxon>
        <taxon>Fungi</taxon>
        <taxon>Fungi incertae sedis</taxon>
        <taxon>Zoopagomycota</taxon>
        <taxon>Kickxellomycotina</taxon>
        <taxon>Dimargaritomycetes</taxon>
        <taxon>Dimargaritales</taxon>
        <taxon>Dimargaritaceae</taxon>
        <taxon>Dimargaris</taxon>
    </lineage>
</organism>
<dbReference type="Proteomes" id="UP001151582">
    <property type="component" value="Unassembled WGS sequence"/>
</dbReference>